<keyword evidence="3 6" id="KW-0285">Flavoprotein</keyword>
<feature type="domain" description="Acyl-CoA oxidase/dehydrogenase middle" evidence="8">
    <location>
        <begin position="127"/>
        <end position="212"/>
    </location>
</feature>
<evidence type="ECO:0000256" key="2">
    <source>
        <dbReference type="ARBA" id="ARBA00009347"/>
    </source>
</evidence>
<dbReference type="InterPro" id="IPR006091">
    <property type="entry name" value="Acyl-CoA_Oxase/DH_mid-dom"/>
</dbReference>
<keyword evidence="11" id="KW-1185">Reference proteome</keyword>
<dbReference type="Gene3D" id="1.20.140.10">
    <property type="entry name" value="Butyryl-CoA Dehydrogenase, subunit A, domain 3"/>
    <property type="match status" value="1"/>
</dbReference>
<feature type="domain" description="Acyl-CoA dehydrogenase/oxidase C-terminal" evidence="7">
    <location>
        <begin position="224"/>
        <end position="354"/>
    </location>
</feature>
<dbReference type="Pfam" id="PF02770">
    <property type="entry name" value="Acyl-CoA_dh_M"/>
    <property type="match status" value="1"/>
</dbReference>
<dbReference type="GO" id="GO:0003995">
    <property type="term" value="F:acyl-CoA dehydrogenase activity"/>
    <property type="evidence" value="ECO:0007669"/>
    <property type="project" value="TreeGrafter"/>
</dbReference>
<dbReference type="InterPro" id="IPR009100">
    <property type="entry name" value="AcylCoA_DH/oxidase_NM_dom_sf"/>
</dbReference>
<dbReference type="AlphaFoldDB" id="T0ATF5"/>
<dbReference type="PANTHER" id="PTHR43884">
    <property type="entry name" value="ACYL-COA DEHYDROGENASE"/>
    <property type="match status" value="1"/>
</dbReference>
<dbReference type="InterPro" id="IPR037069">
    <property type="entry name" value="AcylCoA_DH/ox_N_sf"/>
</dbReference>
<dbReference type="InterPro" id="IPR013786">
    <property type="entry name" value="AcylCoA_DH/ox_N"/>
</dbReference>
<evidence type="ECO:0000259" key="8">
    <source>
        <dbReference type="Pfam" id="PF02770"/>
    </source>
</evidence>
<keyword evidence="5 6" id="KW-0560">Oxidoreductase</keyword>
<dbReference type="OrthoDB" id="8523432at2"/>
<proteinExistence type="inferred from homology"/>
<dbReference type="Gene3D" id="1.10.540.10">
    <property type="entry name" value="Acyl-CoA dehydrogenase/oxidase, N-terminal domain"/>
    <property type="match status" value="1"/>
</dbReference>
<reference evidence="10 11" key="1">
    <citation type="submission" date="2013-06" db="EMBL/GenBank/DDBJ databases">
        <title>Draft genome sequence of Thauera terpenica.</title>
        <authorList>
            <person name="Liu B."/>
            <person name="Frostegard A.H."/>
            <person name="Shapleigh J.P."/>
        </authorList>
    </citation>
    <scope>NUCLEOTIDE SEQUENCE [LARGE SCALE GENOMIC DNA]</scope>
    <source>
        <strain evidence="10 11">58Eu</strain>
    </source>
</reference>
<evidence type="ECO:0000256" key="3">
    <source>
        <dbReference type="ARBA" id="ARBA00022630"/>
    </source>
</evidence>
<comment type="caution">
    <text evidence="10">The sequence shown here is derived from an EMBL/GenBank/DDBJ whole genome shotgun (WGS) entry which is preliminary data.</text>
</comment>
<keyword evidence="4 6" id="KW-0274">FAD</keyword>
<evidence type="ECO:0000259" key="9">
    <source>
        <dbReference type="Pfam" id="PF02771"/>
    </source>
</evidence>
<dbReference type="Pfam" id="PF02771">
    <property type="entry name" value="Acyl-CoA_dh_N"/>
    <property type="match status" value="1"/>
</dbReference>
<dbReference type="InterPro" id="IPR036250">
    <property type="entry name" value="AcylCo_DH-like_C"/>
</dbReference>
<dbReference type="RefSeq" id="WP_021248945.1">
    <property type="nucleotide sequence ID" value="NZ_ATJV01000048.1"/>
</dbReference>
<dbReference type="GO" id="GO:0050660">
    <property type="term" value="F:flavin adenine dinucleotide binding"/>
    <property type="evidence" value="ECO:0007669"/>
    <property type="project" value="InterPro"/>
</dbReference>
<evidence type="ECO:0000259" key="7">
    <source>
        <dbReference type="Pfam" id="PF00441"/>
    </source>
</evidence>
<dbReference type="Proteomes" id="UP000015455">
    <property type="component" value="Unassembled WGS sequence"/>
</dbReference>
<feature type="domain" description="Acyl-CoA dehydrogenase/oxidase N-terminal" evidence="9">
    <location>
        <begin position="6"/>
        <end position="118"/>
    </location>
</feature>
<dbReference type="SUPFAM" id="SSF56645">
    <property type="entry name" value="Acyl-CoA dehydrogenase NM domain-like"/>
    <property type="match status" value="1"/>
</dbReference>
<evidence type="ECO:0000313" key="11">
    <source>
        <dbReference type="Proteomes" id="UP000015455"/>
    </source>
</evidence>
<dbReference type="EMBL" id="ATJV01000048">
    <property type="protein sequence ID" value="EPZ16104.1"/>
    <property type="molecule type" value="Genomic_DNA"/>
</dbReference>
<organism evidence="10 11">
    <name type="scientific">Thauera terpenica 58Eu</name>
    <dbReference type="NCBI Taxonomy" id="1348657"/>
    <lineage>
        <taxon>Bacteria</taxon>
        <taxon>Pseudomonadati</taxon>
        <taxon>Pseudomonadota</taxon>
        <taxon>Betaproteobacteria</taxon>
        <taxon>Rhodocyclales</taxon>
        <taxon>Zoogloeaceae</taxon>
        <taxon>Thauera</taxon>
    </lineage>
</organism>
<evidence type="ECO:0000256" key="6">
    <source>
        <dbReference type="RuleBase" id="RU362125"/>
    </source>
</evidence>
<dbReference type="SUPFAM" id="SSF47203">
    <property type="entry name" value="Acyl-CoA dehydrogenase C-terminal domain-like"/>
    <property type="match status" value="1"/>
</dbReference>
<dbReference type="STRING" id="1348657.M622_02715"/>
<dbReference type="Gene3D" id="2.40.110.10">
    <property type="entry name" value="Butyryl-CoA Dehydrogenase, subunit A, domain 2"/>
    <property type="match status" value="1"/>
</dbReference>
<evidence type="ECO:0000256" key="5">
    <source>
        <dbReference type="ARBA" id="ARBA00023002"/>
    </source>
</evidence>
<sequence>MDLKFTDEQNMLRDMTRDLCSDYSDVAVVRKMENDPIGIPTELWAQMQGTGLLGMRIPEAHGGMGLSLLDCAVIYEQLGRFLAPGPYFDSTAMSAGALVHSGDANWQAKLLPAIATGDSIVVPAWLEPDNGFGAIGVQLRARRDGDDYVLDGVKRHVFYARAAHKLLVLARTGDEDESISLFIVDADSAGLSYEQQRTMASDTQYKLTFKQVRVPQSALVGAENSGWKTWTTALQENLVLLAAWAVGGADRALEITVQYSKDREQFDKPIGAFQALAHYMADASTVVEGAKVLVLEAAWAHTEGKSIARLAPMAKLFGCKAFRDVTAMAQQVHGGIGFTLDYDIQLFYRRAKQLQMNWWDSRYLEELIASEILDGSGRSIDDPFTV</sequence>
<gene>
    <name evidence="10" type="ORF">M622_02715</name>
</gene>
<dbReference type="PANTHER" id="PTHR43884:SF20">
    <property type="entry name" value="ACYL-COA DEHYDROGENASE FADE28"/>
    <property type="match status" value="1"/>
</dbReference>
<evidence type="ECO:0000256" key="4">
    <source>
        <dbReference type="ARBA" id="ARBA00022827"/>
    </source>
</evidence>
<comment type="cofactor">
    <cofactor evidence="1 6">
        <name>FAD</name>
        <dbReference type="ChEBI" id="CHEBI:57692"/>
    </cofactor>
</comment>
<accession>T0ATF5</accession>
<dbReference type="eggNOG" id="COG1960">
    <property type="taxonomic scope" value="Bacteria"/>
</dbReference>
<dbReference type="InterPro" id="IPR046373">
    <property type="entry name" value="Acyl-CoA_Oxase/DH_mid-dom_sf"/>
</dbReference>
<evidence type="ECO:0000256" key="1">
    <source>
        <dbReference type="ARBA" id="ARBA00001974"/>
    </source>
</evidence>
<dbReference type="Pfam" id="PF00441">
    <property type="entry name" value="Acyl-CoA_dh_1"/>
    <property type="match status" value="1"/>
</dbReference>
<dbReference type="PATRIC" id="fig|1348657.5.peg.1519"/>
<dbReference type="InterPro" id="IPR009075">
    <property type="entry name" value="AcylCo_DH/oxidase_C"/>
</dbReference>
<protein>
    <recommendedName>
        <fullName evidence="12">Acyl-CoA dehydrogenase</fullName>
    </recommendedName>
</protein>
<evidence type="ECO:0008006" key="12">
    <source>
        <dbReference type="Google" id="ProtNLM"/>
    </source>
</evidence>
<comment type="similarity">
    <text evidence="2 6">Belongs to the acyl-CoA dehydrogenase family.</text>
</comment>
<evidence type="ECO:0000313" key="10">
    <source>
        <dbReference type="EMBL" id="EPZ16104.1"/>
    </source>
</evidence>
<name>T0ATF5_9RHOO</name>